<dbReference type="EMBL" id="JAUSUK010000002">
    <property type="protein sequence ID" value="MDQ0327131.1"/>
    <property type="molecule type" value="Genomic_DNA"/>
</dbReference>
<evidence type="ECO:0000313" key="7">
    <source>
        <dbReference type="EMBL" id="MDQ0327131.1"/>
    </source>
</evidence>
<feature type="region of interest" description="Disordered" evidence="2">
    <location>
        <begin position="386"/>
        <end position="405"/>
    </location>
</feature>
<keyword evidence="3" id="KW-0812">Transmembrane</keyword>
<feature type="compositionally biased region" description="Basic and acidic residues" evidence="2">
    <location>
        <begin position="10"/>
        <end position="27"/>
    </location>
</feature>
<feature type="domain" description="Multidrug resistance protein MdtA-like alpha-helical hairpin" evidence="4">
    <location>
        <begin position="156"/>
        <end position="219"/>
    </location>
</feature>
<dbReference type="Proteomes" id="UP001230253">
    <property type="component" value="Unassembled WGS sequence"/>
</dbReference>
<evidence type="ECO:0000256" key="2">
    <source>
        <dbReference type="SAM" id="MobiDB-lite"/>
    </source>
</evidence>
<feature type="compositionally biased region" description="Basic and acidic residues" evidence="2">
    <location>
        <begin position="395"/>
        <end position="405"/>
    </location>
</feature>
<dbReference type="SUPFAM" id="SSF111369">
    <property type="entry name" value="HlyD-like secretion proteins"/>
    <property type="match status" value="2"/>
</dbReference>
<protein>
    <submittedName>
        <fullName evidence="7">Membrane fusion protein (Multidrug efflux system)</fullName>
    </submittedName>
</protein>
<dbReference type="Pfam" id="PF25876">
    <property type="entry name" value="HH_MFP_RND"/>
    <property type="match status" value="1"/>
</dbReference>
<proteinExistence type="predicted"/>
<feature type="domain" description="p-hydroxybenzoic acid efflux pump subunit AaeA-like beta-barrel" evidence="6">
    <location>
        <begin position="289"/>
        <end position="381"/>
    </location>
</feature>
<name>A0ABU0C9D0_9BRAD</name>
<gene>
    <name evidence="7" type="ORF">J2R99_003000</name>
</gene>
<sequence length="405" mass="43268">MSEQASNAGDGERSQADAEESGEKGRAEASQSPSEDTKRSSLKKPWVRVFLLVVGVALLVGGGWWLWHYWTVGRFIESTNDAYLQADQVTISPKVGGYVEGVMVKANASVEAGDVLVKINDEDYRAGVARATAGLQAAKADLAKAKAEAGRSRVAVQQAEAQLAQAKVNETFAQSQVERYAPLVKTGAQPEERLSQLINQRDQAEAQVKVAAASLASAKEATNTADAQILQARAAIGQAQAQLTDANNQLANTLIKSPIFGRVGDKTVNVGQLVQPGTRLMTIVPVNQLYLEANFKETQIELMRVGQPATIKVDALTAEELHGHVESFSPATGAQFALIPAENATGNFTKIVQRVPVRIAVDPGPAASKVLVPGLSVTVEVDTRGARDEYEEMQEEGRRADEAAQ</sequence>
<dbReference type="PANTHER" id="PTHR30386:SF24">
    <property type="entry name" value="MULTIDRUG RESISTANCE EFFLUX PUMP"/>
    <property type="match status" value="1"/>
</dbReference>
<feature type="domain" description="Multidrug resistance protein MdtA-like barrel-sandwich hybrid" evidence="5">
    <location>
        <begin position="88"/>
        <end position="284"/>
    </location>
</feature>
<dbReference type="RefSeq" id="WP_307155207.1">
    <property type="nucleotide sequence ID" value="NZ_JAUSUK010000002.1"/>
</dbReference>
<keyword evidence="3" id="KW-0472">Membrane</keyword>
<dbReference type="Gene3D" id="2.40.50.100">
    <property type="match status" value="1"/>
</dbReference>
<evidence type="ECO:0000313" key="8">
    <source>
        <dbReference type="Proteomes" id="UP001230253"/>
    </source>
</evidence>
<evidence type="ECO:0000259" key="5">
    <source>
        <dbReference type="Pfam" id="PF25917"/>
    </source>
</evidence>
<reference evidence="7 8" key="1">
    <citation type="submission" date="2023-07" db="EMBL/GenBank/DDBJ databases">
        <title>Genomic Encyclopedia of Type Strains, Phase IV (KMG-IV): sequencing the most valuable type-strain genomes for metagenomic binning, comparative biology and taxonomic classification.</title>
        <authorList>
            <person name="Goeker M."/>
        </authorList>
    </citation>
    <scope>NUCLEOTIDE SEQUENCE [LARGE SCALE GENOMIC DNA]</scope>
    <source>
        <strain evidence="7 8">DSM 11549</strain>
    </source>
</reference>
<evidence type="ECO:0000256" key="3">
    <source>
        <dbReference type="SAM" id="Phobius"/>
    </source>
</evidence>
<evidence type="ECO:0000259" key="6">
    <source>
        <dbReference type="Pfam" id="PF25963"/>
    </source>
</evidence>
<feature type="coiled-coil region" evidence="1">
    <location>
        <begin position="128"/>
        <end position="256"/>
    </location>
</feature>
<dbReference type="Pfam" id="PF25917">
    <property type="entry name" value="BSH_RND"/>
    <property type="match status" value="1"/>
</dbReference>
<keyword evidence="8" id="KW-1185">Reference proteome</keyword>
<dbReference type="InterPro" id="IPR050739">
    <property type="entry name" value="MFP"/>
</dbReference>
<accession>A0ABU0C9D0</accession>
<feature type="transmembrane region" description="Helical" evidence="3">
    <location>
        <begin position="46"/>
        <end position="67"/>
    </location>
</feature>
<keyword evidence="1" id="KW-0175">Coiled coil</keyword>
<dbReference type="InterPro" id="IPR058634">
    <property type="entry name" value="AaeA-lik-b-barrel"/>
</dbReference>
<keyword evidence="3" id="KW-1133">Transmembrane helix</keyword>
<dbReference type="Gene3D" id="2.40.30.170">
    <property type="match status" value="1"/>
</dbReference>
<evidence type="ECO:0000259" key="4">
    <source>
        <dbReference type="Pfam" id="PF25876"/>
    </source>
</evidence>
<evidence type="ECO:0000256" key="1">
    <source>
        <dbReference type="SAM" id="Coils"/>
    </source>
</evidence>
<comment type="caution">
    <text evidence="7">The sequence shown here is derived from an EMBL/GenBank/DDBJ whole genome shotgun (WGS) entry which is preliminary data.</text>
</comment>
<dbReference type="InterPro" id="IPR058624">
    <property type="entry name" value="MdtA-like_HH"/>
</dbReference>
<dbReference type="InterPro" id="IPR058625">
    <property type="entry name" value="MdtA-like_BSH"/>
</dbReference>
<dbReference type="Pfam" id="PF25963">
    <property type="entry name" value="Beta-barrel_AAEA"/>
    <property type="match status" value="1"/>
</dbReference>
<dbReference type="PANTHER" id="PTHR30386">
    <property type="entry name" value="MEMBRANE FUSION SUBUNIT OF EMRAB-TOLC MULTIDRUG EFFLUX PUMP"/>
    <property type="match status" value="1"/>
</dbReference>
<dbReference type="Gene3D" id="1.10.287.470">
    <property type="entry name" value="Helix hairpin bin"/>
    <property type="match status" value="2"/>
</dbReference>
<organism evidence="7 8">
    <name type="scientific">Rhodopseudomonas julia</name>
    <dbReference type="NCBI Taxonomy" id="200617"/>
    <lineage>
        <taxon>Bacteria</taxon>
        <taxon>Pseudomonadati</taxon>
        <taxon>Pseudomonadota</taxon>
        <taxon>Alphaproteobacteria</taxon>
        <taxon>Hyphomicrobiales</taxon>
        <taxon>Nitrobacteraceae</taxon>
        <taxon>Rhodopseudomonas</taxon>
    </lineage>
</organism>
<feature type="region of interest" description="Disordered" evidence="2">
    <location>
        <begin position="1"/>
        <end position="38"/>
    </location>
</feature>